<dbReference type="PANTHER" id="PTHR30087">
    <property type="entry name" value="INNER MEMBRANE PROTEIN"/>
    <property type="match status" value="1"/>
</dbReference>
<proteinExistence type="predicted"/>
<evidence type="ECO:0000313" key="1">
    <source>
        <dbReference type="EMBL" id="AJE15556.1"/>
    </source>
</evidence>
<dbReference type="GeneID" id="77260452"/>
<organism evidence="1 3">
    <name type="scientific">Stutzerimonas balearica DSM 6083</name>
    <dbReference type="NCBI Taxonomy" id="1123016"/>
    <lineage>
        <taxon>Bacteria</taxon>
        <taxon>Pseudomonadati</taxon>
        <taxon>Pseudomonadota</taxon>
        <taxon>Gammaproteobacteria</taxon>
        <taxon>Pseudomonadales</taxon>
        <taxon>Pseudomonadaceae</taxon>
        <taxon>Stutzerimonas</taxon>
    </lineage>
</organism>
<dbReference type="EMBL" id="CP007511">
    <property type="protein sequence ID" value="AJE15556.1"/>
    <property type="molecule type" value="Genomic_DNA"/>
</dbReference>
<evidence type="ECO:0000313" key="4">
    <source>
        <dbReference type="Proteomes" id="UP000182276"/>
    </source>
</evidence>
<reference evidence="3" key="1">
    <citation type="submission" date="2014-03" db="EMBL/GenBank/DDBJ databases">
        <title>Complete genome of Pseudomonas balearica DSM 6083T, a sewage water isolate from an enrichment with 2-methylnaphthalene.</title>
        <authorList>
            <person name="Salva-Serra F."/>
            <person name="Jaen-Luchoro D."/>
            <person name="Busquets A."/>
            <person name="Pena A."/>
            <person name="Gomila M."/>
            <person name="Bosch R."/>
            <person name="Nogales B."/>
            <person name="Garcia-Valdes E."/>
            <person name="Lalucat J."/>
            <person name="Bennasar A."/>
        </authorList>
    </citation>
    <scope>NUCLEOTIDE SEQUENCE [LARGE SCALE GENOMIC DNA]</scope>
    <source>
        <strain evidence="3">DSM 6083</strain>
    </source>
</reference>
<dbReference type="EMBL" id="FNHO01000005">
    <property type="protein sequence ID" value="SDM47815.1"/>
    <property type="molecule type" value="Genomic_DNA"/>
</dbReference>
<gene>
    <name evidence="1" type="ORF">CL52_11110</name>
    <name evidence="2" type="ORF">SAMN05660875_105133</name>
</gene>
<reference evidence="1 3" key="3">
    <citation type="journal article" name="Genome Announc.">
        <title>Complete Genome Sequence of Pseudomonas balearica DSM 6083T.</title>
        <authorList>
            <person name="Bennasar-Figueras A."/>
            <person name="Salva-Serra F."/>
            <person name="Jaen-Luchoro D."/>
            <person name="Segui C."/>
            <person name="Aliaga F."/>
            <person name="Busquets A."/>
            <person name="Gomila M."/>
            <person name="Moore E.R."/>
            <person name="Lalucat J."/>
        </authorList>
    </citation>
    <scope>NUCLEOTIDE SEQUENCE [LARGE SCALE GENOMIC DNA]</scope>
    <source>
        <strain evidence="3">DSM 6083</strain>
        <strain evidence="1">DSM6083</strain>
    </source>
</reference>
<dbReference type="PANTHER" id="PTHR30087:SF1">
    <property type="entry name" value="HYPOTHETICAL CYTOSOLIC PROTEIN"/>
    <property type="match status" value="1"/>
</dbReference>
<sequence>MKKVLVSSCLLGCKVRYNAGALNLPAPALEWLETHVELVAFCPEVAAGLPTPRPPAEIRSASGQDVLAGRDRVMDISGQDVTDAFLDGARQALARCMAEGIRHAILTESSPSCGSSSIYDGTFSGIRKAGMGVTAALLSANGIRVYSQHELDRLIRELG</sequence>
<dbReference type="RefSeq" id="WP_043220579.1">
    <property type="nucleotide sequence ID" value="NZ_CP007511.1"/>
</dbReference>
<dbReference type="Pfam" id="PF04463">
    <property type="entry name" value="2-thiour_desulf"/>
    <property type="match status" value="1"/>
</dbReference>
<dbReference type="AlphaFoldDB" id="A0A8D3Y286"/>
<dbReference type="InterPro" id="IPR007553">
    <property type="entry name" value="2-thiour_desulf"/>
</dbReference>
<accession>A0A8D3Y286</accession>
<keyword evidence="4" id="KW-1185">Reference proteome</keyword>
<dbReference type="Proteomes" id="UP000182276">
    <property type="component" value="Unassembled WGS sequence"/>
</dbReference>
<dbReference type="Proteomes" id="UP000031271">
    <property type="component" value="Chromosome"/>
</dbReference>
<name>A0A8D3Y286_9GAMM</name>
<protein>
    <submittedName>
        <fullName evidence="2">Uncharacterized conserved protein YbbK, DUF523 family</fullName>
    </submittedName>
</protein>
<evidence type="ECO:0000313" key="3">
    <source>
        <dbReference type="Proteomes" id="UP000031271"/>
    </source>
</evidence>
<dbReference type="KEGG" id="pbm:CL52_11110"/>
<reference evidence="2 4" key="2">
    <citation type="submission" date="2016-10" db="EMBL/GenBank/DDBJ databases">
        <authorList>
            <person name="Varghese N."/>
            <person name="Submissions S."/>
        </authorList>
    </citation>
    <scope>NUCLEOTIDE SEQUENCE [LARGE SCALE GENOMIC DNA]</scope>
    <source>
        <strain evidence="2 4">DSM 6083</strain>
    </source>
</reference>
<evidence type="ECO:0000313" key="2">
    <source>
        <dbReference type="EMBL" id="SDM47815.1"/>
    </source>
</evidence>